<dbReference type="Proteomes" id="UP000266340">
    <property type="component" value="Unassembled WGS sequence"/>
</dbReference>
<dbReference type="PANTHER" id="PTHR42852:SF6">
    <property type="entry name" value="THIOL:DISULFIDE INTERCHANGE PROTEIN DSBE"/>
    <property type="match status" value="1"/>
</dbReference>
<organism evidence="8 9">
    <name type="scientific">Cohnella faecalis</name>
    <dbReference type="NCBI Taxonomy" id="2315694"/>
    <lineage>
        <taxon>Bacteria</taxon>
        <taxon>Bacillati</taxon>
        <taxon>Bacillota</taxon>
        <taxon>Bacilli</taxon>
        <taxon>Bacillales</taxon>
        <taxon>Paenibacillaceae</taxon>
        <taxon>Cohnella</taxon>
    </lineage>
</organism>
<evidence type="ECO:0000256" key="6">
    <source>
        <dbReference type="SAM" id="Phobius"/>
    </source>
</evidence>
<evidence type="ECO:0000313" key="9">
    <source>
        <dbReference type="Proteomes" id="UP000266340"/>
    </source>
</evidence>
<dbReference type="PROSITE" id="PS00194">
    <property type="entry name" value="THIOREDOXIN_1"/>
    <property type="match status" value="1"/>
</dbReference>
<dbReference type="Gene3D" id="3.40.30.10">
    <property type="entry name" value="Glutaredoxin"/>
    <property type="match status" value="1"/>
</dbReference>
<dbReference type="InterPro" id="IPR013766">
    <property type="entry name" value="Thioredoxin_domain"/>
</dbReference>
<feature type="domain" description="Thioredoxin" evidence="7">
    <location>
        <begin position="35"/>
        <end position="174"/>
    </location>
</feature>
<keyword evidence="5" id="KW-0676">Redox-active center</keyword>
<sequence>MKRHRKKLQYFILIAVIVIGGYAIGSSLFSKADILKIGDKPPEFKLLDLSGQVHSLEEYKGKPLILNFWGTFCPPCRDEMPALQEVYDSWKDKGVQLVGINLSENRLNVDSFIQMVGTNFPILLDKDRMTEKAYGLKQYPTTFFIDAKGKIRDIRIGGPLAADDIEAEIAKLLEAK</sequence>
<evidence type="ECO:0000256" key="5">
    <source>
        <dbReference type="ARBA" id="ARBA00023284"/>
    </source>
</evidence>
<dbReference type="GO" id="GO:0016491">
    <property type="term" value="F:oxidoreductase activity"/>
    <property type="evidence" value="ECO:0007669"/>
    <property type="project" value="InterPro"/>
</dbReference>
<dbReference type="GO" id="GO:0030313">
    <property type="term" value="C:cell envelope"/>
    <property type="evidence" value="ECO:0007669"/>
    <property type="project" value="UniProtKB-SubCell"/>
</dbReference>
<dbReference type="PROSITE" id="PS51352">
    <property type="entry name" value="THIOREDOXIN_2"/>
    <property type="match status" value="1"/>
</dbReference>
<keyword evidence="3" id="KW-0735">Signal-anchor</keyword>
<dbReference type="InterPro" id="IPR000866">
    <property type="entry name" value="AhpC/TSA"/>
</dbReference>
<keyword evidence="6" id="KW-0472">Membrane</keyword>
<accession>A0A398CR27</accession>
<feature type="transmembrane region" description="Helical" evidence="6">
    <location>
        <begin position="12"/>
        <end position="30"/>
    </location>
</feature>
<keyword evidence="9" id="KW-1185">Reference proteome</keyword>
<keyword evidence="4" id="KW-1015">Disulfide bond</keyword>
<comment type="caution">
    <text evidence="8">The sequence shown here is derived from an EMBL/GenBank/DDBJ whole genome shotgun (WGS) entry which is preliminary data.</text>
</comment>
<evidence type="ECO:0000256" key="1">
    <source>
        <dbReference type="ARBA" id="ARBA00004196"/>
    </source>
</evidence>
<evidence type="ECO:0000313" key="8">
    <source>
        <dbReference type="EMBL" id="RIE04610.1"/>
    </source>
</evidence>
<reference evidence="8 9" key="1">
    <citation type="submission" date="2018-09" db="EMBL/GenBank/DDBJ databases">
        <title>Cohnella cavernae sp. nov., isolated from a karst cave.</title>
        <authorList>
            <person name="Zhu H."/>
        </authorList>
    </citation>
    <scope>NUCLEOTIDE SEQUENCE [LARGE SCALE GENOMIC DNA]</scope>
    <source>
        <strain evidence="8 9">K2E09-144</strain>
    </source>
</reference>
<evidence type="ECO:0000256" key="2">
    <source>
        <dbReference type="ARBA" id="ARBA00022748"/>
    </source>
</evidence>
<dbReference type="AlphaFoldDB" id="A0A398CR27"/>
<dbReference type="SUPFAM" id="SSF52833">
    <property type="entry name" value="Thioredoxin-like"/>
    <property type="match status" value="1"/>
</dbReference>
<dbReference type="GO" id="GO:0016209">
    <property type="term" value="F:antioxidant activity"/>
    <property type="evidence" value="ECO:0007669"/>
    <property type="project" value="InterPro"/>
</dbReference>
<dbReference type="InterPro" id="IPR017937">
    <property type="entry name" value="Thioredoxin_CS"/>
</dbReference>
<dbReference type="CDD" id="cd02966">
    <property type="entry name" value="TlpA_like_family"/>
    <property type="match status" value="1"/>
</dbReference>
<dbReference type="Pfam" id="PF00578">
    <property type="entry name" value="AhpC-TSA"/>
    <property type="match status" value="1"/>
</dbReference>
<keyword evidence="2" id="KW-0201">Cytochrome c-type biogenesis</keyword>
<name>A0A398CR27_9BACL</name>
<dbReference type="EMBL" id="QXJM01000023">
    <property type="protein sequence ID" value="RIE04610.1"/>
    <property type="molecule type" value="Genomic_DNA"/>
</dbReference>
<keyword evidence="6" id="KW-0812">Transmembrane</keyword>
<dbReference type="PANTHER" id="PTHR42852">
    <property type="entry name" value="THIOL:DISULFIDE INTERCHANGE PROTEIN DSBE"/>
    <property type="match status" value="1"/>
</dbReference>
<evidence type="ECO:0000256" key="3">
    <source>
        <dbReference type="ARBA" id="ARBA00022968"/>
    </source>
</evidence>
<dbReference type="InterPro" id="IPR036249">
    <property type="entry name" value="Thioredoxin-like_sf"/>
</dbReference>
<protein>
    <submittedName>
        <fullName evidence="8">Thiol-disulfide oxidoreductase</fullName>
    </submittedName>
</protein>
<dbReference type="InterPro" id="IPR050553">
    <property type="entry name" value="Thioredoxin_ResA/DsbE_sf"/>
</dbReference>
<dbReference type="RefSeq" id="WP_119147810.1">
    <property type="nucleotide sequence ID" value="NZ_JBHSOV010000005.1"/>
</dbReference>
<keyword evidence="6" id="KW-1133">Transmembrane helix</keyword>
<dbReference type="GO" id="GO:0017004">
    <property type="term" value="P:cytochrome complex assembly"/>
    <property type="evidence" value="ECO:0007669"/>
    <property type="project" value="UniProtKB-KW"/>
</dbReference>
<gene>
    <name evidence="8" type="ORF">D3H35_03700</name>
</gene>
<dbReference type="OrthoDB" id="25753at2"/>
<comment type="subcellular location">
    <subcellularLocation>
        <location evidence="1">Cell envelope</location>
    </subcellularLocation>
</comment>
<evidence type="ECO:0000256" key="4">
    <source>
        <dbReference type="ARBA" id="ARBA00023157"/>
    </source>
</evidence>
<evidence type="ECO:0000259" key="7">
    <source>
        <dbReference type="PROSITE" id="PS51352"/>
    </source>
</evidence>
<proteinExistence type="predicted"/>